<dbReference type="Pfam" id="PF05050">
    <property type="entry name" value="Methyltransf_21"/>
    <property type="match status" value="1"/>
</dbReference>
<feature type="domain" description="Methyltransferase FkbM" evidence="1">
    <location>
        <begin position="18"/>
        <end position="169"/>
    </location>
</feature>
<reference evidence="2 3" key="1">
    <citation type="submission" date="2019-02" db="EMBL/GenBank/DDBJ databases">
        <title>Deep-cultivation of Planctomycetes and their phenomic and genomic characterization uncovers novel biology.</title>
        <authorList>
            <person name="Wiegand S."/>
            <person name="Jogler M."/>
            <person name="Boedeker C."/>
            <person name="Pinto D."/>
            <person name="Vollmers J."/>
            <person name="Rivas-Marin E."/>
            <person name="Kohn T."/>
            <person name="Peeters S.H."/>
            <person name="Heuer A."/>
            <person name="Rast P."/>
            <person name="Oberbeckmann S."/>
            <person name="Bunk B."/>
            <person name="Jeske O."/>
            <person name="Meyerdierks A."/>
            <person name="Storesund J.E."/>
            <person name="Kallscheuer N."/>
            <person name="Luecker S."/>
            <person name="Lage O.M."/>
            <person name="Pohl T."/>
            <person name="Merkel B.J."/>
            <person name="Hornburger P."/>
            <person name="Mueller R.-W."/>
            <person name="Bruemmer F."/>
            <person name="Labrenz M."/>
            <person name="Spormann A.M."/>
            <person name="Op Den Camp H."/>
            <person name="Overmann J."/>
            <person name="Amann R."/>
            <person name="Jetten M.S.M."/>
            <person name="Mascher T."/>
            <person name="Medema M.H."/>
            <person name="Devos D.P."/>
            <person name="Kaster A.-K."/>
            <person name="Ovreas L."/>
            <person name="Rohde M."/>
            <person name="Galperin M.Y."/>
            <person name="Jogler C."/>
        </authorList>
    </citation>
    <scope>NUCLEOTIDE SEQUENCE [LARGE SCALE GENOMIC DNA]</scope>
    <source>
        <strain evidence="2 3">Pla52n</strain>
    </source>
</reference>
<evidence type="ECO:0000259" key="1">
    <source>
        <dbReference type="Pfam" id="PF05050"/>
    </source>
</evidence>
<gene>
    <name evidence="2" type="ORF">Pla52n_46390</name>
</gene>
<dbReference type="Proteomes" id="UP000320176">
    <property type="component" value="Unassembled WGS sequence"/>
</dbReference>
<name>A0A5C6AMM4_9BACT</name>
<accession>A0A5C6AMM4</accession>
<protein>
    <recommendedName>
        <fullName evidence="1">Methyltransferase FkbM domain-containing protein</fullName>
    </recommendedName>
</protein>
<proteinExistence type="predicted"/>
<dbReference type="EMBL" id="SJPN01000005">
    <property type="protein sequence ID" value="TWU01265.1"/>
    <property type="molecule type" value="Genomic_DNA"/>
</dbReference>
<dbReference type="AlphaFoldDB" id="A0A5C6AMM4"/>
<comment type="caution">
    <text evidence="2">The sequence shown here is derived from an EMBL/GenBank/DDBJ whole genome shotgun (WGS) entry which is preliminary data.</text>
</comment>
<evidence type="ECO:0000313" key="2">
    <source>
        <dbReference type="EMBL" id="TWU01265.1"/>
    </source>
</evidence>
<dbReference type="Gene3D" id="3.40.50.150">
    <property type="entry name" value="Vaccinia Virus protein VP39"/>
    <property type="match status" value="1"/>
</dbReference>
<dbReference type="SUPFAM" id="SSF53335">
    <property type="entry name" value="S-adenosyl-L-methionine-dependent methyltransferases"/>
    <property type="match status" value="1"/>
</dbReference>
<sequence>MLVWRMMDPDHSPSVYVDVGCNHPYHMSNSAFFYERGWTGIAIDPNPSFKDDFERLRPLDHFVNCGVGEEEATLEYFYFEEPLYNTFDSAKAATINGIHSKLLQTQAVPIRRLDSILIEYWPEGKQIRWMSIDAEGMDLQIVKSHDFDLFPVEFICVEVNSLDLERACSDEVVCELRFRGFIPIAKLCKSAILINSTFADRWGLIRR</sequence>
<dbReference type="InterPro" id="IPR029063">
    <property type="entry name" value="SAM-dependent_MTases_sf"/>
</dbReference>
<keyword evidence="3" id="KW-1185">Reference proteome</keyword>
<organism evidence="2 3">
    <name type="scientific">Stieleria varia</name>
    <dbReference type="NCBI Taxonomy" id="2528005"/>
    <lineage>
        <taxon>Bacteria</taxon>
        <taxon>Pseudomonadati</taxon>
        <taxon>Planctomycetota</taxon>
        <taxon>Planctomycetia</taxon>
        <taxon>Pirellulales</taxon>
        <taxon>Pirellulaceae</taxon>
        <taxon>Stieleria</taxon>
    </lineage>
</organism>
<dbReference type="InterPro" id="IPR006342">
    <property type="entry name" value="FkbM_mtfrase"/>
</dbReference>
<evidence type="ECO:0000313" key="3">
    <source>
        <dbReference type="Proteomes" id="UP000320176"/>
    </source>
</evidence>